<dbReference type="EMBL" id="BKCJ010002913">
    <property type="protein sequence ID" value="GEU51747.1"/>
    <property type="molecule type" value="Genomic_DNA"/>
</dbReference>
<dbReference type="SUPFAM" id="SSF53098">
    <property type="entry name" value="Ribonuclease H-like"/>
    <property type="match status" value="1"/>
</dbReference>
<dbReference type="InterPro" id="IPR001584">
    <property type="entry name" value="Integrase_cat-core"/>
</dbReference>
<evidence type="ECO:0000259" key="1">
    <source>
        <dbReference type="PROSITE" id="PS50994"/>
    </source>
</evidence>
<feature type="non-terminal residue" evidence="2">
    <location>
        <position position="1"/>
    </location>
</feature>
<dbReference type="PANTHER" id="PTHR42648">
    <property type="entry name" value="TRANSPOSASE, PUTATIVE-RELATED"/>
    <property type="match status" value="1"/>
</dbReference>
<dbReference type="GO" id="GO:0003676">
    <property type="term" value="F:nucleic acid binding"/>
    <property type="evidence" value="ECO:0007669"/>
    <property type="project" value="InterPro"/>
</dbReference>
<feature type="domain" description="Integrase catalytic" evidence="1">
    <location>
        <begin position="1"/>
        <end position="128"/>
    </location>
</feature>
<dbReference type="PANTHER" id="PTHR42648:SF21">
    <property type="entry name" value="CYSTEINE-RICH RLK (RECEPTOR-LIKE PROTEIN KINASE) 8"/>
    <property type="match status" value="1"/>
</dbReference>
<protein>
    <submittedName>
        <fullName evidence="2">Putative ribonuclease H-like domain-containing protein</fullName>
    </submittedName>
</protein>
<name>A0A6L2KSW4_TANCI</name>
<dbReference type="InterPro" id="IPR036397">
    <property type="entry name" value="RNaseH_sf"/>
</dbReference>
<comment type="caution">
    <text evidence="2">The sequence shown here is derived from an EMBL/GenBank/DDBJ whole genome shotgun (WGS) entry which is preliminary data.</text>
</comment>
<organism evidence="2">
    <name type="scientific">Tanacetum cinerariifolium</name>
    <name type="common">Dalmatian daisy</name>
    <name type="synonym">Chrysanthemum cinerariifolium</name>
    <dbReference type="NCBI Taxonomy" id="118510"/>
    <lineage>
        <taxon>Eukaryota</taxon>
        <taxon>Viridiplantae</taxon>
        <taxon>Streptophyta</taxon>
        <taxon>Embryophyta</taxon>
        <taxon>Tracheophyta</taxon>
        <taxon>Spermatophyta</taxon>
        <taxon>Magnoliopsida</taxon>
        <taxon>eudicotyledons</taxon>
        <taxon>Gunneridae</taxon>
        <taxon>Pentapetalae</taxon>
        <taxon>asterids</taxon>
        <taxon>campanulids</taxon>
        <taxon>Asterales</taxon>
        <taxon>Asteraceae</taxon>
        <taxon>Asteroideae</taxon>
        <taxon>Anthemideae</taxon>
        <taxon>Anthemidinae</taxon>
        <taxon>Tanacetum</taxon>
    </lineage>
</organism>
<dbReference type="InterPro" id="IPR039537">
    <property type="entry name" value="Retrotran_Ty1/copia-like"/>
</dbReference>
<dbReference type="InterPro" id="IPR012337">
    <property type="entry name" value="RNaseH-like_sf"/>
</dbReference>
<gene>
    <name evidence="2" type="ORF">Tci_023725</name>
</gene>
<reference evidence="2" key="1">
    <citation type="journal article" date="2019" name="Sci. Rep.">
        <title>Draft genome of Tanacetum cinerariifolium, the natural source of mosquito coil.</title>
        <authorList>
            <person name="Yamashiro T."/>
            <person name="Shiraishi A."/>
            <person name="Satake H."/>
            <person name="Nakayama K."/>
        </authorList>
    </citation>
    <scope>NUCLEOTIDE SEQUENCE</scope>
</reference>
<accession>A0A6L2KSW4</accession>
<dbReference type="AlphaFoldDB" id="A0A6L2KSW4"/>
<sequence>SKDETPVVIKTFLKRITVLLQSHVIIIRTDNDTKFKNQMLKEHFDSVGISHQMSYVRTPQQNGVVERRNRTLVEAARTMLIFLMHRYSYGLKLLLLRVSLKTAPSFIVDLTKHHTSSLTAENWISLFFMYSGLSVIPRMIVKILGSLVQKVILAFLLVTLLIPVLTEYSAPTPTNSSSEAANFPITSQDVDEISSQQQHAQQQGNQAPIQPETIAENVPNAMFDANTFVNPFATPSISVVESSSSQYVDPSNIHTFINHALMNFNRLRITI</sequence>
<dbReference type="PROSITE" id="PS50994">
    <property type="entry name" value="INTEGRASE"/>
    <property type="match status" value="1"/>
</dbReference>
<evidence type="ECO:0000313" key="2">
    <source>
        <dbReference type="EMBL" id="GEU51747.1"/>
    </source>
</evidence>
<dbReference type="Gene3D" id="3.30.420.10">
    <property type="entry name" value="Ribonuclease H-like superfamily/Ribonuclease H"/>
    <property type="match status" value="1"/>
</dbReference>
<proteinExistence type="predicted"/>
<dbReference type="GO" id="GO:0015074">
    <property type="term" value="P:DNA integration"/>
    <property type="evidence" value="ECO:0007669"/>
    <property type="project" value="InterPro"/>
</dbReference>